<reference evidence="1 2" key="1">
    <citation type="journal article" date="2018" name="BMC Genomics">
        <title>The genome of Naegleria lovaniensis, the basis for a comparative approach to unravel pathogenicity factors of the human pathogenic amoeba N. fowleri.</title>
        <authorList>
            <person name="Liechti N."/>
            <person name="Schurch N."/>
            <person name="Bruggmann R."/>
            <person name="Wittwer M."/>
        </authorList>
    </citation>
    <scope>NUCLEOTIDE SEQUENCE [LARGE SCALE GENOMIC DNA]</scope>
    <source>
        <strain evidence="1 2">ATCC 30569</strain>
    </source>
</reference>
<comment type="caution">
    <text evidence="1">The sequence shown here is derived from an EMBL/GenBank/DDBJ whole genome shotgun (WGS) entry which is preliminary data.</text>
</comment>
<evidence type="ECO:0000313" key="2">
    <source>
        <dbReference type="Proteomes" id="UP000816034"/>
    </source>
</evidence>
<sequence length="654" mass="73570">MNLHVWSLVAPTTSRIMCHKQQQRLGAIMMVALLAVVMIMSSSCAAESLVHTPTNHHITIQQVAFQLPESGFSMRFKALDRSSQQVHEGTAIRYKNEKTESLNVILESGILGMMTFFDSRSLHAFMKPVQEGGVEISQHTDKSNGVTQCIHINYDAPWNAFDNGMGLSKMLNKVTFKAVPPKSVTFDKEVNTHCVNNKLDMYSFSFMDESMVLCANGTTPVFIISKSLVVSISEFTLTEEKTGFSAQPTLHEKLFLDQMDHLVSNCTYYDRKYLAEYFGKKNIHAKQDTTARDILEKYLTKYRVSAKYGLPLPIIEEKASYRLSLDSSQRRSSSNEGSLWFLNEQESCSSGHMRDEKSCVSYLTRKSSGAAQSKPTCIFLHGAGGQEDLPPQKDFKEYWGNVLAYTDHCGDVWFGRRDTKNRGWDDESLQDYYCSTALLGSGNSTKIQNTLLYTHSMGNLIIAAAFMKGKCSIDMSTSQWFTMGAPFNGSVVSRTLQNICHDYYYNNFPLNLKALYGFIATVGGYCVKGTPNAYQSYISVEEGYCSPQGVCIHDLYEHTDPYDTGRLCGDDPIGLLTHYSIALEIVHWVADYGTTSDGFVTFKSCQMDEEKKFSDNGPSTDWYKAMVNHADETCRNGDGWWGSDRKPCSFYKKQ</sequence>
<gene>
    <name evidence="1" type="ORF">C9374_013618</name>
</gene>
<proteinExistence type="predicted"/>
<name>A0AA88GBQ7_NAELO</name>
<dbReference type="EMBL" id="PYSW02000069">
    <property type="protein sequence ID" value="KAG2372717.1"/>
    <property type="molecule type" value="Genomic_DNA"/>
</dbReference>
<dbReference type="RefSeq" id="XP_044541892.1">
    <property type="nucleotide sequence ID" value="XM_044689515.1"/>
</dbReference>
<dbReference type="InterPro" id="IPR029058">
    <property type="entry name" value="AB_hydrolase_fold"/>
</dbReference>
<keyword evidence="2" id="KW-1185">Reference proteome</keyword>
<evidence type="ECO:0000313" key="1">
    <source>
        <dbReference type="EMBL" id="KAG2372717.1"/>
    </source>
</evidence>
<protein>
    <submittedName>
        <fullName evidence="1">Uncharacterized protein</fullName>
    </submittedName>
</protein>
<dbReference type="Gene3D" id="3.40.50.1820">
    <property type="entry name" value="alpha/beta hydrolase"/>
    <property type="match status" value="1"/>
</dbReference>
<dbReference type="Proteomes" id="UP000816034">
    <property type="component" value="Unassembled WGS sequence"/>
</dbReference>
<organism evidence="1 2">
    <name type="scientific">Naegleria lovaniensis</name>
    <name type="common">Amoeba</name>
    <dbReference type="NCBI Taxonomy" id="51637"/>
    <lineage>
        <taxon>Eukaryota</taxon>
        <taxon>Discoba</taxon>
        <taxon>Heterolobosea</taxon>
        <taxon>Tetramitia</taxon>
        <taxon>Eutetramitia</taxon>
        <taxon>Vahlkampfiidae</taxon>
        <taxon>Naegleria</taxon>
    </lineage>
</organism>
<accession>A0AA88GBQ7</accession>
<dbReference type="GeneID" id="68106071"/>
<dbReference type="AlphaFoldDB" id="A0AA88GBQ7"/>